<evidence type="ECO:0000313" key="10">
    <source>
        <dbReference type="Proteomes" id="UP000298493"/>
    </source>
</evidence>
<sequence>MIAWMRLLLTFSSLLHPTCASQAQAPPLQRSITPQQTRLSPQNLPATTSNGLLSLHRKLVEIESTSGNEKPVGEWLKGYLEDKNLTVELQEVEKGRYNVFAYPGKERKTKVLVSSHIDTVPPYWPYERKTANGVDEIWGRGSVDAKACVAAQIVAVLDLLESESYHLPSDALSLLFVVAEEVGGDGMRYFSDRKPTNYSAIVFGEPTEGKLVAGHKGMLGLTLNITGKAAHSGYPWLGISANNVLVQALSTVLALERDDLPGSKKFGKTTVNIGRVSGGLAANVVAESSKAEIAIRIAGGSPEEINMIITKALQPLKEETENAGGIFELQWSKRAYGTVDIDTDVKGFDTVTVNYGTDIPNIEGDHKRYLYGPGSIFVAHSDHEHLAVSELEQSVLDFQKIILAQF</sequence>
<evidence type="ECO:0000256" key="7">
    <source>
        <dbReference type="SAM" id="SignalP"/>
    </source>
</evidence>
<keyword evidence="10" id="KW-1185">Reference proteome</keyword>
<comment type="cofactor">
    <cofactor evidence="1">
        <name>Zn(2+)</name>
        <dbReference type="ChEBI" id="CHEBI:29105"/>
    </cofactor>
</comment>
<organism evidence="9 10">
    <name type="scientific">Venturia nashicola</name>
    <dbReference type="NCBI Taxonomy" id="86259"/>
    <lineage>
        <taxon>Eukaryota</taxon>
        <taxon>Fungi</taxon>
        <taxon>Dikarya</taxon>
        <taxon>Ascomycota</taxon>
        <taxon>Pezizomycotina</taxon>
        <taxon>Dothideomycetes</taxon>
        <taxon>Pleosporomycetidae</taxon>
        <taxon>Venturiales</taxon>
        <taxon>Venturiaceae</taxon>
        <taxon>Venturia</taxon>
    </lineage>
</organism>
<dbReference type="PANTHER" id="PTHR43808">
    <property type="entry name" value="ACETYLORNITHINE DEACETYLASE"/>
    <property type="match status" value="1"/>
</dbReference>
<protein>
    <submittedName>
        <fullName evidence="9">Zn-dependent exopeptidase</fullName>
    </submittedName>
</protein>
<feature type="domain" description="Peptidase M20 dimerisation" evidence="8">
    <location>
        <begin position="214"/>
        <end position="319"/>
    </location>
</feature>
<evidence type="ECO:0000256" key="6">
    <source>
        <dbReference type="SAM" id="MobiDB-lite"/>
    </source>
</evidence>
<comment type="caution">
    <text evidence="9">The sequence shown here is derived from an EMBL/GenBank/DDBJ whole genome shotgun (WGS) entry which is preliminary data.</text>
</comment>
<feature type="region of interest" description="Disordered" evidence="6">
    <location>
        <begin position="24"/>
        <end position="47"/>
    </location>
</feature>
<keyword evidence="7" id="KW-0732">Signal</keyword>
<dbReference type="InterPro" id="IPR011650">
    <property type="entry name" value="Peptidase_M20_dimer"/>
</dbReference>
<keyword evidence="5" id="KW-0862">Zinc</keyword>
<dbReference type="PANTHER" id="PTHR43808:SF8">
    <property type="entry name" value="PEPTIDASE M20 DIMERISATION DOMAIN-CONTAINING PROTEIN"/>
    <property type="match status" value="1"/>
</dbReference>
<dbReference type="InterPro" id="IPR036264">
    <property type="entry name" value="Bact_exopeptidase_dim_dom"/>
</dbReference>
<dbReference type="SUPFAM" id="SSF55031">
    <property type="entry name" value="Bacterial exopeptidase dimerisation domain"/>
    <property type="match status" value="1"/>
</dbReference>
<evidence type="ECO:0000256" key="1">
    <source>
        <dbReference type="ARBA" id="ARBA00001947"/>
    </source>
</evidence>
<dbReference type="EMBL" id="SNSC02000001">
    <property type="protein sequence ID" value="TID27246.1"/>
    <property type="molecule type" value="Genomic_DNA"/>
</dbReference>
<feature type="signal peptide" evidence="7">
    <location>
        <begin position="1"/>
        <end position="20"/>
    </location>
</feature>
<dbReference type="CDD" id="cd05652">
    <property type="entry name" value="M20_ArgE_DapE-like_fungal"/>
    <property type="match status" value="1"/>
</dbReference>
<keyword evidence="3" id="KW-0479">Metal-binding</keyword>
<dbReference type="InterPro" id="IPR050072">
    <property type="entry name" value="Peptidase_M20A"/>
</dbReference>
<proteinExistence type="inferred from homology"/>
<accession>A0A4Z1PF97</accession>
<feature type="chain" id="PRO_5021500538" evidence="7">
    <location>
        <begin position="21"/>
        <end position="406"/>
    </location>
</feature>
<gene>
    <name evidence="9" type="ORF">E6O75_ATG00013</name>
</gene>
<dbReference type="GO" id="GO:0046872">
    <property type="term" value="F:metal ion binding"/>
    <property type="evidence" value="ECO:0007669"/>
    <property type="project" value="UniProtKB-KW"/>
</dbReference>
<name>A0A4Z1PF97_9PEZI</name>
<dbReference type="InterPro" id="IPR002933">
    <property type="entry name" value="Peptidase_M20"/>
</dbReference>
<evidence type="ECO:0000256" key="3">
    <source>
        <dbReference type="ARBA" id="ARBA00022723"/>
    </source>
</evidence>
<comment type="similarity">
    <text evidence="2">Belongs to the peptidase M20A family.</text>
</comment>
<evidence type="ECO:0000256" key="5">
    <source>
        <dbReference type="ARBA" id="ARBA00022833"/>
    </source>
</evidence>
<evidence type="ECO:0000256" key="2">
    <source>
        <dbReference type="ARBA" id="ARBA00006247"/>
    </source>
</evidence>
<keyword evidence="4" id="KW-0378">Hydrolase</keyword>
<dbReference type="Pfam" id="PF07687">
    <property type="entry name" value="M20_dimer"/>
    <property type="match status" value="1"/>
</dbReference>
<dbReference type="GO" id="GO:0016787">
    <property type="term" value="F:hydrolase activity"/>
    <property type="evidence" value="ECO:0007669"/>
    <property type="project" value="UniProtKB-KW"/>
</dbReference>
<dbReference type="AlphaFoldDB" id="A0A4Z1PF97"/>
<dbReference type="Proteomes" id="UP000298493">
    <property type="component" value="Unassembled WGS sequence"/>
</dbReference>
<evidence type="ECO:0000256" key="4">
    <source>
        <dbReference type="ARBA" id="ARBA00022801"/>
    </source>
</evidence>
<dbReference type="Gene3D" id="3.40.630.10">
    <property type="entry name" value="Zn peptidases"/>
    <property type="match status" value="1"/>
</dbReference>
<reference evidence="9 10" key="1">
    <citation type="submission" date="2019-04" db="EMBL/GenBank/DDBJ databases">
        <title>High contiguity whole genome sequence and gene annotation resource for two Venturia nashicola isolates.</title>
        <authorList>
            <person name="Prokchorchik M."/>
            <person name="Won K."/>
            <person name="Lee Y."/>
            <person name="Choi E.D."/>
            <person name="Segonzac C."/>
            <person name="Sohn K.H."/>
        </authorList>
    </citation>
    <scope>NUCLEOTIDE SEQUENCE [LARGE SCALE GENOMIC DNA]</scope>
    <source>
        <strain evidence="9 10">PRI2</strain>
    </source>
</reference>
<evidence type="ECO:0000259" key="8">
    <source>
        <dbReference type="Pfam" id="PF07687"/>
    </source>
</evidence>
<evidence type="ECO:0000313" key="9">
    <source>
        <dbReference type="EMBL" id="TID27246.1"/>
    </source>
</evidence>
<dbReference type="STRING" id="86259.A0A4Z1PF97"/>
<dbReference type="Gene3D" id="3.30.70.360">
    <property type="match status" value="1"/>
</dbReference>
<dbReference type="Pfam" id="PF01546">
    <property type="entry name" value="Peptidase_M20"/>
    <property type="match status" value="1"/>
</dbReference>
<dbReference type="SUPFAM" id="SSF53187">
    <property type="entry name" value="Zn-dependent exopeptidases"/>
    <property type="match status" value="1"/>
</dbReference>